<dbReference type="InterPro" id="IPR050833">
    <property type="entry name" value="Poly_Biosynth_Transport"/>
</dbReference>
<evidence type="ECO:0000256" key="1">
    <source>
        <dbReference type="ARBA" id="ARBA00004651"/>
    </source>
</evidence>
<dbReference type="Pfam" id="PF13440">
    <property type="entry name" value="Polysacc_synt_3"/>
    <property type="match status" value="1"/>
</dbReference>
<feature type="transmembrane region" description="Helical" evidence="6">
    <location>
        <begin position="225"/>
        <end position="244"/>
    </location>
</feature>
<keyword evidence="3 6" id="KW-0812">Transmembrane</keyword>
<evidence type="ECO:0000256" key="3">
    <source>
        <dbReference type="ARBA" id="ARBA00022692"/>
    </source>
</evidence>
<feature type="transmembrane region" description="Helical" evidence="6">
    <location>
        <begin position="330"/>
        <end position="353"/>
    </location>
</feature>
<dbReference type="PANTHER" id="PTHR30250:SF28">
    <property type="entry name" value="POLYSACCHARIDE BIOSYNTHESIS PROTEIN"/>
    <property type="match status" value="1"/>
</dbReference>
<evidence type="ECO:0000256" key="2">
    <source>
        <dbReference type="ARBA" id="ARBA00022475"/>
    </source>
</evidence>
<dbReference type="Proteomes" id="UP000028878">
    <property type="component" value="Unassembled WGS sequence"/>
</dbReference>
<feature type="transmembrane region" description="Helical" evidence="6">
    <location>
        <begin position="38"/>
        <end position="60"/>
    </location>
</feature>
<dbReference type="PANTHER" id="PTHR30250">
    <property type="entry name" value="PST FAMILY PREDICTED COLANIC ACID TRANSPORTER"/>
    <property type="match status" value="1"/>
</dbReference>
<feature type="transmembrane region" description="Helical" evidence="6">
    <location>
        <begin position="286"/>
        <end position="310"/>
    </location>
</feature>
<dbReference type="RefSeq" id="WP_035621583.1">
    <property type="nucleotide sequence ID" value="NZ_CCAE010000013.1"/>
</dbReference>
<dbReference type="GO" id="GO:0005886">
    <property type="term" value="C:plasma membrane"/>
    <property type="evidence" value="ECO:0007669"/>
    <property type="project" value="UniProtKB-SubCell"/>
</dbReference>
<feature type="transmembrane region" description="Helical" evidence="6">
    <location>
        <begin position="72"/>
        <end position="100"/>
    </location>
</feature>
<proteinExistence type="predicted"/>
<evidence type="ECO:0000256" key="5">
    <source>
        <dbReference type="ARBA" id="ARBA00023136"/>
    </source>
</evidence>
<feature type="transmembrane region" description="Helical" evidence="6">
    <location>
        <begin position="360"/>
        <end position="383"/>
    </location>
</feature>
<accession>A0A1L1PNS3</accession>
<keyword evidence="2" id="KW-1003">Cell membrane</keyword>
<keyword evidence="4 6" id="KW-1133">Transmembrane helix</keyword>
<gene>
    <name evidence="7" type="ORF">BN948_02111</name>
</gene>
<dbReference type="AlphaFoldDB" id="A0A1L1PNS3"/>
<feature type="transmembrane region" description="Helical" evidence="6">
    <location>
        <begin position="389"/>
        <end position="406"/>
    </location>
</feature>
<comment type="subcellular location">
    <subcellularLocation>
        <location evidence="1">Cell membrane</location>
        <topology evidence="1">Multi-pass membrane protein</topology>
    </subcellularLocation>
</comment>
<sequence length="447" mass="47845">MSFLRSVAVLVGGTALGHGITAAALPILSRLYSPADFSLLAVFASLCAMLSVAACLRFDIAIPLPQDDWQALSLLALSLASALLVSMGLLVFVLLAPDWILARLKVPSLRPYLWLIPVSVLLASVYSALQMWFVRQKSFSLLARSRVIQSTASAGVQVSFGLWTPNPAGLLIGHALNTGAACVVLGGRLLANTQQRAMLCGTTWKDLKYAWRAYERFPRYSTWEALCNSAAIQLPILLIAALAAPAEAGHLMLATYVMQAPMALIGSAVGQVYLSQAADEHRHGRLNTFTAGLLHGLVKTGAGPLLAVGILSPAAFSLVFGPQWARAGELVAWMTPWFIVQFLATPVSMALHVTGHQRAAFLMQLVSLGARVLTVWAAAGLAPQWMPETYALSGFAVYAAYLLLVLRCTQVDARAAGRIIRDNMPLLAMYALAAVAALWVLRALQST</sequence>
<evidence type="ECO:0000256" key="4">
    <source>
        <dbReference type="ARBA" id="ARBA00022989"/>
    </source>
</evidence>
<evidence type="ECO:0000313" key="8">
    <source>
        <dbReference type="Proteomes" id="UP000028878"/>
    </source>
</evidence>
<protein>
    <submittedName>
        <fullName evidence="7">Polysaccharide biosynthesis protein</fullName>
    </submittedName>
</protein>
<dbReference type="EMBL" id="CCAE010000013">
    <property type="protein sequence ID" value="CDN87686.1"/>
    <property type="molecule type" value="Genomic_DNA"/>
</dbReference>
<keyword evidence="5 6" id="KW-0472">Membrane</keyword>
<feature type="transmembrane region" description="Helical" evidence="6">
    <location>
        <begin position="112"/>
        <end position="134"/>
    </location>
</feature>
<organism evidence="7 8">
    <name type="scientific">Hydrogenophaga intermedia</name>
    <dbReference type="NCBI Taxonomy" id="65786"/>
    <lineage>
        <taxon>Bacteria</taxon>
        <taxon>Pseudomonadati</taxon>
        <taxon>Pseudomonadota</taxon>
        <taxon>Betaproteobacteria</taxon>
        <taxon>Burkholderiales</taxon>
        <taxon>Comamonadaceae</taxon>
        <taxon>Hydrogenophaga</taxon>
    </lineage>
</organism>
<feature type="transmembrane region" description="Helical" evidence="6">
    <location>
        <begin position="256"/>
        <end position="274"/>
    </location>
</feature>
<evidence type="ECO:0000313" key="7">
    <source>
        <dbReference type="EMBL" id="CDN87686.1"/>
    </source>
</evidence>
<evidence type="ECO:0000256" key="6">
    <source>
        <dbReference type="SAM" id="Phobius"/>
    </source>
</evidence>
<feature type="transmembrane region" description="Helical" evidence="6">
    <location>
        <begin position="427"/>
        <end position="444"/>
    </location>
</feature>
<reference evidence="8" key="1">
    <citation type="submission" date="2014-11" db="EMBL/GenBank/DDBJ databases">
        <title>Draft genome sequence of Hydrogenophaga intermedia S1.</title>
        <authorList>
            <person name="Gan H.M."/>
            <person name="Chew T.H."/>
            <person name="Stolz A."/>
        </authorList>
    </citation>
    <scope>NUCLEOTIDE SEQUENCE [LARGE SCALE GENOMIC DNA]</scope>
    <source>
        <strain evidence="8">S1</strain>
    </source>
</reference>
<name>A0A1L1PNS3_HYDIT</name>
<keyword evidence="8" id="KW-1185">Reference proteome</keyword>